<proteinExistence type="predicted"/>
<dbReference type="InterPro" id="IPR016155">
    <property type="entry name" value="Mopterin_synth/thiamin_S_b"/>
</dbReference>
<dbReference type="Proteomes" id="UP001221519">
    <property type="component" value="Chromosome"/>
</dbReference>
<reference evidence="1 4" key="1">
    <citation type="submission" date="2023-02" db="EMBL/GenBank/DDBJ databases">
        <title>Pathogen: clinical or host-associated sample.</title>
        <authorList>
            <person name="Hergert J."/>
            <person name="Casey R."/>
            <person name="Wagner J."/>
            <person name="Young E.L."/>
            <person name="Oakeson K.F."/>
        </authorList>
    </citation>
    <scope>NUCLEOTIDE SEQUENCE</scope>
    <source>
        <strain evidence="2 4">2022CK-00829</strain>
        <strain evidence="1">2022CK-00830</strain>
    </source>
</reference>
<dbReference type="Proteomes" id="UP001220962">
    <property type="component" value="Chromosome"/>
</dbReference>
<dbReference type="InterPro" id="IPR010035">
    <property type="entry name" value="Thi_S"/>
</dbReference>
<accession>A0AAX3MUK6</accession>
<organism evidence="1 3">
    <name type="scientific">Paenibacillus urinalis</name>
    <dbReference type="NCBI Taxonomy" id="521520"/>
    <lineage>
        <taxon>Bacteria</taxon>
        <taxon>Bacillati</taxon>
        <taxon>Bacillota</taxon>
        <taxon>Bacilli</taxon>
        <taxon>Bacillales</taxon>
        <taxon>Paenibacillaceae</taxon>
        <taxon>Paenibacillus</taxon>
    </lineage>
</organism>
<dbReference type="SUPFAM" id="SSF54285">
    <property type="entry name" value="MoaD/ThiS"/>
    <property type="match status" value="1"/>
</dbReference>
<dbReference type="Pfam" id="PF02597">
    <property type="entry name" value="ThiS"/>
    <property type="match status" value="1"/>
</dbReference>
<evidence type="ECO:0000313" key="4">
    <source>
        <dbReference type="Proteomes" id="UP001221519"/>
    </source>
</evidence>
<dbReference type="NCBIfam" id="TIGR01683">
    <property type="entry name" value="thiS"/>
    <property type="match status" value="1"/>
</dbReference>
<dbReference type="EMBL" id="CP118108">
    <property type="protein sequence ID" value="WDI00803.1"/>
    <property type="molecule type" value="Genomic_DNA"/>
</dbReference>
<dbReference type="PANTHER" id="PTHR34472:SF1">
    <property type="entry name" value="SULFUR CARRIER PROTEIN THIS"/>
    <property type="match status" value="1"/>
</dbReference>
<evidence type="ECO:0000313" key="1">
    <source>
        <dbReference type="EMBL" id="WDH81088.1"/>
    </source>
</evidence>
<name>A0AAX3MUK6_9BACL</name>
<keyword evidence="4" id="KW-1185">Reference proteome</keyword>
<dbReference type="InterPro" id="IPR003749">
    <property type="entry name" value="ThiS/MoaD-like"/>
</dbReference>
<dbReference type="Gene3D" id="3.10.20.30">
    <property type="match status" value="1"/>
</dbReference>
<sequence length="67" mass="7322">MKIVINGQYRPVDDSVISVSDLIDSLELGVKTVVVEWNDQILTKDLHSTTKLADGDKIEIVHFVGGG</sequence>
<dbReference type="AlphaFoldDB" id="A0AAX3MUK6"/>
<evidence type="ECO:0000313" key="2">
    <source>
        <dbReference type="EMBL" id="WDI00803.1"/>
    </source>
</evidence>
<dbReference type="EMBL" id="CP118101">
    <property type="protein sequence ID" value="WDH81088.1"/>
    <property type="molecule type" value="Genomic_DNA"/>
</dbReference>
<dbReference type="RefSeq" id="WP_047910623.1">
    <property type="nucleotide sequence ID" value="NZ_CP118101.1"/>
</dbReference>
<dbReference type="PANTHER" id="PTHR34472">
    <property type="entry name" value="SULFUR CARRIER PROTEIN THIS"/>
    <property type="match status" value="1"/>
</dbReference>
<gene>
    <name evidence="1" type="primary">thiS</name>
    <name evidence="1" type="ORF">PUW23_16295</name>
    <name evidence="2" type="ORF">PUW25_16120</name>
</gene>
<protein>
    <submittedName>
        <fullName evidence="1">Sulfur carrier protein ThiS</fullName>
    </submittedName>
</protein>
<dbReference type="CDD" id="cd00565">
    <property type="entry name" value="Ubl_ThiS"/>
    <property type="match status" value="1"/>
</dbReference>
<dbReference type="InterPro" id="IPR012675">
    <property type="entry name" value="Beta-grasp_dom_sf"/>
</dbReference>
<evidence type="ECO:0000313" key="3">
    <source>
        <dbReference type="Proteomes" id="UP001220962"/>
    </source>
</evidence>